<evidence type="ECO:0000256" key="10">
    <source>
        <dbReference type="PIRSR" id="PIRSR000477-2"/>
    </source>
</evidence>
<dbReference type="NCBIfam" id="TIGR01700">
    <property type="entry name" value="PNPH"/>
    <property type="match status" value="1"/>
</dbReference>
<evidence type="ECO:0000259" key="11">
    <source>
        <dbReference type="Pfam" id="PF01048"/>
    </source>
</evidence>
<feature type="binding site" evidence="10">
    <location>
        <position position="115"/>
    </location>
    <ligand>
        <name>phosphate</name>
        <dbReference type="ChEBI" id="CHEBI:43474"/>
    </ligand>
</feature>
<keyword evidence="5" id="KW-0597">Phosphoprotein</keyword>
<dbReference type="NCBIfam" id="TIGR01697">
    <property type="entry name" value="PNPH-PUNA-XAPA"/>
    <property type="match status" value="1"/>
</dbReference>
<dbReference type="GO" id="GO:0009116">
    <property type="term" value="P:nucleoside metabolic process"/>
    <property type="evidence" value="ECO:0007669"/>
    <property type="project" value="InterPro"/>
</dbReference>
<comment type="subunit">
    <text evidence="4">Homotrimer.</text>
</comment>
<feature type="binding site" evidence="10">
    <location>
        <position position="237"/>
    </location>
    <ligand>
        <name>a purine D-ribonucleoside</name>
        <dbReference type="ChEBI" id="CHEBI:142355"/>
    </ligand>
</feature>
<evidence type="ECO:0000313" key="12">
    <source>
        <dbReference type="EMBL" id="PRY78431.1"/>
    </source>
</evidence>
<dbReference type="InterPro" id="IPR035994">
    <property type="entry name" value="Nucleoside_phosphorylase_sf"/>
</dbReference>
<dbReference type="SUPFAM" id="SSF53167">
    <property type="entry name" value="Purine and uridine phosphorylases"/>
    <property type="match status" value="1"/>
</dbReference>
<evidence type="ECO:0000256" key="7">
    <source>
        <dbReference type="ARBA" id="ARBA00022679"/>
    </source>
</evidence>
<feature type="binding site" evidence="10">
    <location>
        <begin position="83"/>
        <end position="85"/>
    </location>
    <ligand>
        <name>phosphate</name>
        <dbReference type="ChEBI" id="CHEBI:43474"/>
    </ligand>
</feature>
<proteinExistence type="inferred from homology"/>
<comment type="function">
    <text evidence="1">The purine nucleoside phosphorylases catalyze the phosphorolytic breakdown of the N-glycosidic bond in the beta-(deoxy)ribonucleoside molecules, with the formation of the corresponding free purine bases and pentose-1-phosphate. Cleaves guanosine, inosine, 2'-deoxyguanosine and 2'-deoxyinosine.</text>
</comment>
<dbReference type="InterPro" id="IPR011270">
    <property type="entry name" value="Pur_Nuc_Pase_Ino/Guo-sp"/>
</dbReference>
<dbReference type="Gene3D" id="3.40.50.1580">
    <property type="entry name" value="Nucleoside phosphorylase domain"/>
    <property type="match status" value="1"/>
</dbReference>
<dbReference type="FunFam" id="3.40.50.1580:FF:000010">
    <property type="entry name" value="Purine nucleoside phosphorylase"/>
    <property type="match status" value="1"/>
</dbReference>
<feature type="binding site" evidence="10">
    <location>
        <position position="32"/>
    </location>
    <ligand>
        <name>phosphate</name>
        <dbReference type="ChEBI" id="CHEBI:43474"/>
    </ligand>
</feature>
<dbReference type="EMBL" id="PVTO01000026">
    <property type="protein sequence ID" value="PRY78431.1"/>
    <property type="molecule type" value="Genomic_DNA"/>
</dbReference>
<keyword evidence="7 9" id="KW-0808">Transferase</keyword>
<comment type="caution">
    <text evidence="12">The sequence shown here is derived from an EMBL/GenBank/DDBJ whole genome shotgun (WGS) entry which is preliminary data.</text>
</comment>
<accession>A0A2T0W0X6</accession>
<dbReference type="OrthoDB" id="1523230at2"/>
<evidence type="ECO:0000256" key="1">
    <source>
        <dbReference type="ARBA" id="ARBA00002678"/>
    </source>
</evidence>
<keyword evidence="6 9" id="KW-0328">Glycosyltransferase</keyword>
<comment type="similarity">
    <text evidence="3 9">Belongs to the PNP/MTAP phosphorylase family.</text>
</comment>
<protein>
    <recommendedName>
        <fullName evidence="9">Purine nucleoside phosphorylase</fullName>
        <ecNumber evidence="9">2.4.2.1</ecNumber>
    </recommendedName>
    <alternativeName>
        <fullName evidence="9">Inosine-guanosine phosphorylase</fullName>
    </alternativeName>
</protein>
<evidence type="ECO:0000256" key="2">
    <source>
        <dbReference type="ARBA" id="ARBA00005058"/>
    </source>
</evidence>
<dbReference type="PROSITE" id="PS01240">
    <property type="entry name" value="PNP_MTAP_2"/>
    <property type="match status" value="1"/>
</dbReference>
<dbReference type="PANTHER" id="PTHR11904:SF9">
    <property type="entry name" value="PURINE NUCLEOSIDE PHOSPHORYLASE-RELATED"/>
    <property type="match status" value="1"/>
</dbReference>
<evidence type="ECO:0000256" key="6">
    <source>
        <dbReference type="ARBA" id="ARBA00022676"/>
    </source>
</evidence>
<comment type="catalytic activity">
    <reaction evidence="8">
        <text>a purine 2'-deoxy-D-ribonucleoside + phosphate = a purine nucleobase + 2-deoxy-alpha-D-ribose 1-phosphate</text>
        <dbReference type="Rhea" id="RHEA:36431"/>
        <dbReference type="ChEBI" id="CHEBI:26386"/>
        <dbReference type="ChEBI" id="CHEBI:43474"/>
        <dbReference type="ChEBI" id="CHEBI:57259"/>
        <dbReference type="ChEBI" id="CHEBI:142361"/>
        <dbReference type="EC" id="2.4.2.1"/>
    </reaction>
</comment>
<keyword evidence="13" id="KW-1185">Reference proteome</keyword>
<dbReference type="PANTHER" id="PTHR11904">
    <property type="entry name" value="METHYLTHIOADENOSINE/PURINE NUCLEOSIDE PHOSPHORYLASE"/>
    <property type="match status" value="1"/>
</dbReference>
<sequence length="273" mass="29267">MNETYTIAIEKAAEFLKEKGMEKPEIGLILGSGLGELADETTDSIEVPYEDIPGFPVSTVEGHAGKLVYGTLGGRTVLAMQGRFHFYEGYSLQEVTFPVRVMKALGVTSLVVTNAAGGVNENFTPGDLMIITDHINMTGGNPLLGPNNNSFGPRFTDMSVAYDKGYQSIVEDVAKENGIAIQKGVYLGLTGPTYETPAEVRMVRTLGGDAVGMSTVPEVIVARHAGLKVAGISCITNYAAGMQESLNHDEVVEVTTRVRDSFKTLVKEVITKL</sequence>
<evidence type="ECO:0000256" key="5">
    <source>
        <dbReference type="ARBA" id="ARBA00022553"/>
    </source>
</evidence>
<feature type="domain" description="Nucleoside phosphorylase" evidence="11">
    <location>
        <begin position="25"/>
        <end position="270"/>
    </location>
</feature>
<dbReference type="PIRSF" id="PIRSF000477">
    <property type="entry name" value="PurNPase"/>
    <property type="match status" value="1"/>
</dbReference>
<feature type="binding site" evidence="10">
    <location>
        <position position="214"/>
    </location>
    <ligand>
        <name>phosphate</name>
        <dbReference type="ChEBI" id="CHEBI:43474"/>
    </ligand>
</feature>
<evidence type="ECO:0000256" key="9">
    <source>
        <dbReference type="PIRNR" id="PIRNR000477"/>
    </source>
</evidence>
<dbReference type="EC" id="2.4.2.1" evidence="9"/>
<organism evidence="12 13">
    <name type="scientific">Alkalibacterium olivapovliticus</name>
    <dbReference type="NCBI Taxonomy" id="99907"/>
    <lineage>
        <taxon>Bacteria</taxon>
        <taxon>Bacillati</taxon>
        <taxon>Bacillota</taxon>
        <taxon>Bacilli</taxon>
        <taxon>Lactobacillales</taxon>
        <taxon>Carnobacteriaceae</taxon>
        <taxon>Alkalibacterium</taxon>
    </lineage>
</organism>
<comment type="pathway">
    <text evidence="2 9">Purine metabolism; purine nucleoside salvage.</text>
</comment>
<evidence type="ECO:0000256" key="8">
    <source>
        <dbReference type="ARBA" id="ARBA00048556"/>
    </source>
</evidence>
<reference evidence="12 13" key="1">
    <citation type="submission" date="2018-03" db="EMBL/GenBank/DDBJ databases">
        <title>Genomic Encyclopedia of Archaeal and Bacterial Type Strains, Phase II (KMG-II): from individual species to whole genera.</title>
        <authorList>
            <person name="Goeker M."/>
        </authorList>
    </citation>
    <scope>NUCLEOTIDE SEQUENCE [LARGE SCALE GENOMIC DNA]</scope>
    <source>
        <strain evidence="12 13">DSM 13175</strain>
    </source>
</reference>
<gene>
    <name evidence="12" type="ORF">CLV38_12624</name>
</gene>
<dbReference type="RefSeq" id="WP_106195495.1">
    <property type="nucleotide sequence ID" value="NZ_PVTO01000026.1"/>
</dbReference>
<evidence type="ECO:0000256" key="3">
    <source>
        <dbReference type="ARBA" id="ARBA00006751"/>
    </source>
</evidence>
<name>A0A2T0W0X6_9LACT</name>
<dbReference type="AlphaFoldDB" id="A0A2T0W0X6"/>
<dbReference type="Proteomes" id="UP000238205">
    <property type="component" value="Unassembled WGS sequence"/>
</dbReference>
<dbReference type="UniPathway" id="UPA00606"/>
<evidence type="ECO:0000313" key="13">
    <source>
        <dbReference type="Proteomes" id="UP000238205"/>
    </source>
</evidence>
<feature type="binding site" evidence="10">
    <location>
        <position position="195"/>
    </location>
    <ligand>
        <name>a purine D-ribonucleoside</name>
        <dbReference type="ChEBI" id="CHEBI:142355"/>
    </ligand>
</feature>
<dbReference type="GO" id="GO:0004731">
    <property type="term" value="F:purine-nucleoside phosphorylase activity"/>
    <property type="evidence" value="ECO:0007669"/>
    <property type="project" value="UniProtKB-EC"/>
</dbReference>
<dbReference type="GO" id="GO:0005737">
    <property type="term" value="C:cytoplasm"/>
    <property type="evidence" value="ECO:0007669"/>
    <property type="project" value="TreeGrafter"/>
</dbReference>
<evidence type="ECO:0000256" key="4">
    <source>
        <dbReference type="ARBA" id="ARBA00011233"/>
    </source>
</evidence>
<dbReference type="Pfam" id="PF01048">
    <property type="entry name" value="PNP_UDP_1"/>
    <property type="match status" value="1"/>
</dbReference>
<dbReference type="CDD" id="cd09009">
    <property type="entry name" value="PNP-EcPNPII_like"/>
    <property type="match status" value="1"/>
</dbReference>
<dbReference type="NCBIfam" id="NF006054">
    <property type="entry name" value="PRK08202.1"/>
    <property type="match status" value="1"/>
</dbReference>
<dbReference type="InterPro" id="IPR018099">
    <property type="entry name" value="Purine_phosphorylase-2_CS"/>
</dbReference>
<dbReference type="InterPro" id="IPR011268">
    <property type="entry name" value="Purine_phosphorylase"/>
</dbReference>
<dbReference type="InterPro" id="IPR000845">
    <property type="entry name" value="Nucleoside_phosphorylase_d"/>
</dbReference>
<feature type="binding site" evidence="10">
    <location>
        <position position="63"/>
    </location>
    <ligand>
        <name>phosphate</name>
        <dbReference type="ChEBI" id="CHEBI:43474"/>
    </ligand>
</feature>